<dbReference type="AlphaFoldDB" id="A0A0R3U832"/>
<dbReference type="EMBL" id="UXSR01000591">
    <property type="protein sequence ID" value="VDD77008.1"/>
    <property type="molecule type" value="Genomic_DNA"/>
</dbReference>
<organism evidence="4">
    <name type="scientific">Mesocestoides corti</name>
    <name type="common">Flatworm</name>
    <dbReference type="NCBI Taxonomy" id="53468"/>
    <lineage>
        <taxon>Eukaryota</taxon>
        <taxon>Metazoa</taxon>
        <taxon>Spiralia</taxon>
        <taxon>Lophotrochozoa</taxon>
        <taxon>Platyhelminthes</taxon>
        <taxon>Cestoda</taxon>
        <taxon>Eucestoda</taxon>
        <taxon>Cyclophyllidea</taxon>
        <taxon>Mesocestoididae</taxon>
        <taxon>Mesocestoides</taxon>
    </lineage>
</organism>
<accession>A0A0R3U832</accession>
<evidence type="ECO:0000313" key="2">
    <source>
        <dbReference type="EMBL" id="VDD77008.1"/>
    </source>
</evidence>
<keyword evidence="3" id="KW-1185">Reference proteome</keyword>
<evidence type="ECO:0000256" key="1">
    <source>
        <dbReference type="SAM" id="MobiDB-lite"/>
    </source>
</evidence>
<feature type="region of interest" description="Disordered" evidence="1">
    <location>
        <begin position="1"/>
        <end position="29"/>
    </location>
</feature>
<evidence type="ECO:0000313" key="4">
    <source>
        <dbReference type="WBParaSite" id="MCOS_0000301001-mRNA-1"/>
    </source>
</evidence>
<sequence length="71" mass="7572">MPPDTSKRFKLSGLQRHHQLPSHGPASDCKLASSVDESLTCDLDELPGQFVAYSQAGGDGLCLNSNANMRA</sequence>
<proteinExistence type="predicted"/>
<gene>
    <name evidence="2" type="ORF">MCOS_LOCUS3011</name>
</gene>
<name>A0A0R3U832_MESCO</name>
<reference evidence="4" key="1">
    <citation type="submission" date="2017-02" db="UniProtKB">
        <authorList>
            <consortium name="WormBaseParasite"/>
        </authorList>
    </citation>
    <scope>IDENTIFICATION</scope>
</reference>
<evidence type="ECO:0000313" key="3">
    <source>
        <dbReference type="Proteomes" id="UP000267029"/>
    </source>
</evidence>
<reference evidence="2 3" key="2">
    <citation type="submission" date="2018-10" db="EMBL/GenBank/DDBJ databases">
        <authorList>
            <consortium name="Pathogen Informatics"/>
        </authorList>
    </citation>
    <scope>NUCLEOTIDE SEQUENCE [LARGE SCALE GENOMIC DNA]</scope>
</reference>
<dbReference type="WBParaSite" id="MCOS_0000301001-mRNA-1">
    <property type="protein sequence ID" value="MCOS_0000301001-mRNA-1"/>
    <property type="gene ID" value="MCOS_0000301001"/>
</dbReference>
<dbReference type="Proteomes" id="UP000267029">
    <property type="component" value="Unassembled WGS sequence"/>
</dbReference>
<protein>
    <submittedName>
        <fullName evidence="2 4">Uncharacterized protein</fullName>
    </submittedName>
</protein>